<comment type="caution">
    <text evidence="1">The sequence shown here is derived from an EMBL/GenBank/DDBJ whole genome shotgun (WGS) entry which is preliminary data.</text>
</comment>
<gene>
    <name evidence="1" type="ORF">LOK49_LG01G01612</name>
</gene>
<name>A0ACC0J449_9ERIC</name>
<reference evidence="1 2" key="1">
    <citation type="journal article" date="2022" name="Plant J.">
        <title>Chromosome-level genome of Camellia lanceoleosa provides a valuable resource for understanding genome evolution and self-incompatibility.</title>
        <authorList>
            <person name="Gong W."/>
            <person name="Xiao S."/>
            <person name="Wang L."/>
            <person name="Liao Z."/>
            <person name="Chang Y."/>
            <person name="Mo W."/>
            <person name="Hu G."/>
            <person name="Li W."/>
            <person name="Zhao G."/>
            <person name="Zhu H."/>
            <person name="Hu X."/>
            <person name="Ji K."/>
            <person name="Xiang X."/>
            <person name="Song Q."/>
            <person name="Yuan D."/>
            <person name="Jin S."/>
            <person name="Zhang L."/>
        </authorList>
    </citation>
    <scope>NUCLEOTIDE SEQUENCE [LARGE SCALE GENOMIC DNA]</scope>
    <source>
        <strain evidence="1">SQ_2022a</strain>
    </source>
</reference>
<dbReference type="EMBL" id="CM045758">
    <property type="protein sequence ID" value="KAI8032725.1"/>
    <property type="molecule type" value="Genomic_DNA"/>
</dbReference>
<organism evidence="1 2">
    <name type="scientific">Camellia lanceoleosa</name>
    <dbReference type="NCBI Taxonomy" id="1840588"/>
    <lineage>
        <taxon>Eukaryota</taxon>
        <taxon>Viridiplantae</taxon>
        <taxon>Streptophyta</taxon>
        <taxon>Embryophyta</taxon>
        <taxon>Tracheophyta</taxon>
        <taxon>Spermatophyta</taxon>
        <taxon>Magnoliopsida</taxon>
        <taxon>eudicotyledons</taxon>
        <taxon>Gunneridae</taxon>
        <taxon>Pentapetalae</taxon>
        <taxon>asterids</taxon>
        <taxon>Ericales</taxon>
        <taxon>Theaceae</taxon>
        <taxon>Camellia</taxon>
    </lineage>
</organism>
<sequence>MFRGFFPSFFFVYGRDDMDRGGVELYGGDERAAATAYLVWEDLTVMLPNSGHESTKKLLNGLSGCAEYTPPLFILIYIYIYIYFY</sequence>
<evidence type="ECO:0000313" key="2">
    <source>
        <dbReference type="Proteomes" id="UP001060215"/>
    </source>
</evidence>
<proteinExistence type="predicted"/>
<keyword evidence="2" id="KW-1185">Reference proteome</keyword>
<evidence type="ECO:0000313" key="1">
    <source>
        <dbReference type="EMBL" id="KAI8032725.1"/>
    </source>
</evidence>
<accession>A0ACC0J449</accession>
<protein>
    <submittedName>
        <fullName evidence="1">ABC transporter G family member 13</fullName>
    </submittedName>
</protein>
<dbReference type="Proteomes" id="UP001060215">
    <property type="component" value="Chromosome 1"/>
</dbReference>